<keyword evidence="7" id="KW-0472">Membrane</keyword>
<keyword evidence="6" id="KW-0560">Oxidoreductase</keyword>
<dbReference type="PANTHER" id="PTHR24305">
    <property type="entry name" value="CYTOCHROME P450"/>
    <property type="match status" value="1"/>
</dbReference>
<evidence type="ECO:0000313" key="9">
    <source>
        <dbReference type="Proteomes" id="UP001396898"/>
    </source>
</evidence>
<keyword evidence="7" id="KW-0812">Transmembrane</keyword>
<evidence type="ECO:0000256" key="2">
    <source>
        <dbReference type="ARBA" id="ARBA00010617"/>
    </source>
</evidence>
<dbReference type="Gene3D" id="1.10.630.10">
    <property type="entry name" value="Cytochrome P450"/>
    <property type="match status" value="1"/>
</dbReference>
<organism evidence="8 9">
    <name type="scientific">Apiospora marii</name>
    <dbReference type="NCBI Taxonomy" id="335849"/>
    <lineage>
        <taxon>Eukaryota</taxon>
        <taxon>Fungi</taxon>
        <taxon>Dikarya</taxon>
        <taxon>Ascomycota</taxon>
        <taxon>Pezizomycotina</taxon>
        <taxon>Sordariomycetes</taxon>
        <taxon>Xylariomycetidae</taxon>
        <taxon>Amphisphaeriales</taxon>
        <taxon>Apiosporaceae</taxon>
        <taxon>Apiospora</taxon>
    </lineage>
</organism>
<sequence length="600" mass="66301">MDFSPDLQASASAHGSLASTHASTTFGRLVICALLLPFLYWLLLPKPLRGIPYNRLSVRKILGDIPALVSHVLKEKGTFTTYLLKTVEALDSPVVQVFIKPLGRPQVVLADFQEAQKVLGHRGREFDRSSSLGDLVSGIGPDHHVLLKTNNAWRAQRRLIQDLMTTAFLNSVAGPVMHGSMVVLLDIWREKAGIANGRPWDARDDINWETLDAVHAFSYGADFGHSSSKPMLELLKSLDSKAIEKLRGTGSIDDPITFPSASVDDLCRATITLSHTTMEVHGSPMPSLHWAYIMRKPRVKRATKIKEAALEKEVTAAVSRLADHKGGKVKSAVDHMVIREKALAEKEGRKPNYYSRVMMDEVFGFVVAGHDTTSTTMCWAVKHLADNQDAQAQLREVLTASYPAAVTEGRSPDIGEITGVQIPYLDAFLEEVMRCANTVPVVDRQAIVDTQLLGHRIPKGTVVSCLVTGPSMTTAPFEIDEARRYGGNTSSKSNNAQQQQEARLSWDPYDMAAFKPERWLVDGKFDAQAGPQLAFGLGTRQCYGKRLAYLKLRIGIVLLVWHFKTRPVPAALGGQESVMVMSNEPRNCFMRLEEIPRVSK</sequence>
<dbReference type="InterPro" id="IPR001128">
    <property type="entry name" value="Cyt_P450"/>
</dbReference>
<dbReference type="Pfam" id="PF00067">
    <property type="entry name" value="p450"/>
    <property type="match status" value="2"/>
</dbReference>
<evidence type="ECO:0000256" key="1">
    <source>
        <dbReference type="ARBA" id="ARBA00001971"/>
    </source>
</evidence>
<dbReference type="InterPro" id="IPR002403">
    <property type="entry name" value="Cyt_P450_E_grp-IV"/>
</dbReference>
<keyword evidence="6" id="KW-0503">Monooxygenase</keyword>
<comment type="similarity">
    <text evidence="2">Belongs to the cytochrome P450 family.</text>
</comment>
<evidence type="ECO:0000256" key="7">
    <source>
        <dbReference type="SAM" id="Phobius"/>
    </source>
</evidence>
<protein>
    <submittedName>
        <fullName evidence="8">Cytochrome P450</fullName>
    </submittedName>
</protein>
<keyword evidence="4" id="KW-0479">Metal-binding</keyword>
<feature type="transmembrane region" description="Helical" evidence="7">
    <location>
        <begin position="26"/>
        <end position="44"/>
    </location>
</feature>
<dbReference type="PANTHER" id="PTHR24305:SF232">
    <property type="entry name" value="P450, PUTATIVE (EUROFUNG)-RELATED"/>
    <property type="match status" value="1"/>
</dbReference>
<evidence type="ECO:0000256" key="6">
    <source>
        <dbReference type="ARBA" id="ARBA00023033"/>
    </source>
</evidence>
<dbReference type="InterPro" id="IPR050121">
    <property type="entry name" value="Cytochrome_P450_monoxygenase"/>
</dbReference>
<name>A0ABR1SH67_9PEZI</name>
<gene>
    <name evidence="8" type="ORF">PG991_002915</name>
</gene>
<dbReference type="PRINTS" id="PR00385">
    <property type="entry name" value="P450"/>
</dbReference>
<reference evidence="8 9" key="1">
    <citation type="submission" date="2023-01" db="EMBL/GenBank/DDBJ databases">
        <title>Analysis of 21 Apiospora genomes using comparative genomics revels a genus with tremendous synthesis potential of carbohydrate active enzymes and secondary metabolites.</title>
        <authorList>
            <person name="Sorensen T."/>
        </authorList>
    </citation>
    <scope>NUCLEOTIDE SEQUENCE [LARGE SCALE GENOMIC DNA]</scope>
    <source>
        <strain evidence="8 9">CBS 20057</strain>
    </source>
</reference>
<evidence type="ECO:0000256" key="3">
    <source>
        <dbReference type="ARBA" id="ARBA00022617"/>
    </source>
</evidence>
<comment type="caution">
    <text evidence="8">The sequence shown here is derived from an EMBL/GenBank/DDBJ whole genome shotgun (WGS) entry which is preliminary data.</text>
</comment>
<dbReference type="InterPro" id="IPR036396">
    <property type="entry name" value="Cyt_P450_sf"/>
</dbReference>
<dbReference type="EMBL" id="JAQQWI010000006">
    <property type="protein sequence ID" value="KAK8033517.1"/>
    <property type="molecule type" value="Genomic_DNA"/>
</dbReference>
<comment type="cofactor">
    <cofactor evidence="1">
        <name>heme</name>
        <dbReference type="ChEBI" id="CHEBI:30413"/>
    </cofactor>
</comment>
<keyword evidence="9" id="KW-1185">Reference proteome</keyword>
<keyword evidence="3" id="KW-0349">Heme</keyword>
<dbReference type="SUPFAM" id="SSF48264">
    <property type="entry name" value="Cytochrome P450"/>
    <property type="match status" value="1"/>
</dbReference>
<keyword evidence="5" id="KW-0408">Iron</keyword>
<accession>A0ABR1SH67</accession>
<dbReference type="PRINTS" id="PR00465">
    <property type="entry name" value="EP450IV"/>
</dbReference>
<evidence type="ECO:0000313" key="8">
    <source>
        <dbReference type="EMBL" id="KAK8033517.1"/>
    </source>
</evidence>
<evidence type="ECO:0000256" key="4">
    <source>
        <dbReference type="ARBA" id="ARBA00022723"/>
    </source>
</evidence>
<dbReference type="Proteomes" id="UP001396898">
    <property type="component" value="Unassembled WGS sequence"/>
</dbReference>
<evidence type="ECO:0000256" key="5">
    <source>
        <dbReference type="ARBA" id="ARBA00023004"/>
    </source>
</evidence>
<proteinExistence type="inferred from homology"/>
<keyword evidence="7" id="KW-1133">Transmembrane helix</keyword>